<keyword evidence="4" id="KW-1185">Reference proteome</keyword>
<protein>
    <recommendedName>
        <fullName evidence="2">PepSY domain-containing protein</fullName>
    </recommendedName>
</protein>
<dbReference type="Proteomes" id="UP000326671">
    <property type="component" value="Unassembled WGS sequence"/>
</dbReference>
<organism evidence="3 4">
    <name type="scientific">Niallia endozanthoxylica</name>
    <dbReference type="NCBI Taxonomy" id="2036016"/>
    <lineage>
        <taxon>Bacteria</taxon>
        <taxon>Bacillati</taxon>
        <taxon>Bacillota</taxon>
        <taxon>Bacilli</taxon>
        <taxon>Bacillales</taxon>
        <taxon>Bacillaceae</taxon>
        <taxon>Niallia</taxon>
    </lineage>
</organism>
<feature type="domain" description="PepSY" evidence="2">
    <location>
        <begin position="31"/>
        <end position="77"/>
    </location>
</feature>
<feature type="region of interest" description="Disordered" evidence="1">
    <location>
        <begin position="222"/>
        <end position="271"/>
    </location>
</feature>
<gene>
    <name evidence="3" type="ORF">F4V44_02400</name>
</gene>
<feature type="domain" description="PepSY" evidence="2">
    <location>
        <begin position="164"/>
        <end position="217"/>
    </location>
</feature>
<evidence type="ECO:0000259" key="2">
    <source>
        <dbReference type="Pfam" id="PF03413"/>
    </source>
</evidence>
<sequence length="271" mass="30874">MKLKICLIAFIILGLSYSLFLIFIKDNPKTISQKEAEAIVTNFYGGKVINTKLEKENSDYQLMFENKKGVYKVSVDSETKKISNIRLIEKKEALITIEEAQKNIEKELNGQVGQMREIKKEGQPFVEATIEKDNKHYRIEYDLKEKTIVSNQEMVSSVSNPSNISEQKAKDIALQQIKGEITDLSIVNTQNGKHYKVTVDDYSEGAHVYVQANTGNVSSISWYSEQPQPQTQQQPSNIKNDDADDERDENDDDSMDEADDHDDDDEVESSY</sequence>
<evidence type="ECO:0000313" key="4">
    <source>
        <dbReference type="Proteomes" id="UP000326671"/>
    </source>
</evidence>
<dbReference type="InterPro" id="IPR025711">
    <property type="entry name" value="PepSY"/>
</dbReference>
<dbReference type="AlphaFoldDB" id="A0A5J5I3L0"/>
<proteinExistence type="predicted"/>
<accession>A0A5J5I3L0</accession>
<comment type="caution">
    <text evidence="3">The sequence shown here is derived from an EMBL/GenBank/DDBJ whole genome shotgun (WGS) entry which is preliminary data.</text>
</comment>
<name>A0A5J5I3L0_9BACI</name>
<feature type="compositionally biased region" description="Low complexity" evidence="1">
    <location>
        <begin position="226"/>
        <end position="235"/>
    </location>
</feature>
<dbReference type="RefSeq" id="WP_150438389.1">
    <property type="nucleotide sequence ID" value="NZ_VYKL01000006.1"/>
</dbReference>
<reference evidence="3 4" key="1">
    <citation type="submission" date="2019-09" db="EMBL/GenBank/DDBJ databases">
        <title>Whole genome sequences of isolates from the Mars Exploration Rovers.</title>
        <authorList>
            <person name="Seuylemezian A."/>
            <person name="Vaishampayan P."/>
        </authorList>
    </citation>
    <scope>NUCLEOTIDE SEQUENCE [LARGE SCALE GENOMIC DNA]</scope>
    <source>
        <strain evidence="3 4">MER_TA_151</strain>
    </source>
</reference>
<dbReference type="Pfam" id="PF03413">
    <property type="entry name" value="PepSY"/>
    <property type="match status" value="2"/>
</dbReference>
<dbReference type="EMBL" id="VYKL01000006">
    <property type="protein sequence ID" value="KAA9030661.1"/>
    <property type="molecule type" value="Genomic_DNA"/>
</dbReference>
<dbReference type="Gene3D" id="3.10.450.40">
    <property type="match status" value="2"/>
</dbReference>
<dbReference type="OrthoDB" id="2704343at2"/>
<evidence type="ECO:0000256" key="1">
    <source>
        <dbReference type="SAM" id="MobiDB-lite"/>
    </source>
</evidence>
<evidence type="ECO:0000313" key="3">
    <source>
        <dbReference type="EMBL" id="KAA9030661.1"/>
    </source>
</evidence>
<feature type="compositionally biased region" description="Acidic residues" evidence="1">
    <location>
        <begin position="242"/>
        <end position="271"/>
    </location>
</feature>